<dbReference type="RefSeq" id="XP_070921637.1">
    <property type="nucleotide sequence ID" value="XM_071065536.1"/>
</dbReference>
<evidence type="ECO:0000313" key="2">
    <source>
        <dbReference type="EMBL" id="GAB1319907.1"/>
    </source>
</evidence>
<protein>
    <submittedName>
        <fullName evidence="2">Uncharacterized protein</fullName>
    </submittedName>
</protein>
<proteinExistence type="predicted"/>
<keyword evidence="1" id="KW-0732">Signal</keyword>
<accession>A0ABQ0GQA0</accession>
<evidence type="ECO:0000256" key="1">
    <source>
        <dbReference type="SAM" id="SignalP"/>
    </source>
</evidence>
<dbReference type="Proteomes" id="UP001628179">
    <property type="component" value="Unassembled WGS sequence"/>
</dbReference>
<dbReference type="GeneID" id="98180859"/>
<dbReference type="EMBL" id="BAAFSV010000006">
    <property type="protein sequence ID" value="GAB1319907.1"/>
    <property type="molecule type" value="Genomic_DNA"/>
</dbReference>
<sequence length="170" mass="18533">MRLEFLTLLATLAATCAADSLALFEGCLSFTSQNCRRERGVFFTSNGGYNVDANDGCRGTSVPGMVEFCIDWANNRGRFRFSHQSSKRCLALQARLHTNMCDGCSLVTWKEVASNWRQMHIEPEATESALPGLPTTTLVPIPRTSSQPVENNIPVSAIPGNITFVASSQA</sequence>
<feature type="signal peptide" evidence="1">
    <location>
        <begin position="1"/>
        <end position="18"/>
    </location>
</feature>
<feature type="chain" id="PRO_5046144545" evidence="1">
    <location>
        <begin position="19"/>
        <end position="170"/>
    </location>
</feature>
<name>A0ABQ0GQA0_9PEZI</name>
<comment type="caution">
    <text evidence="2">The sequence shown here is derived from an EMBL/GenBank/DDBJ whole genome shotgun (WGS) entry which is preliminary data.</text>
</comment>
<evidence type="ECO:0000313" key="3">
    <source>
        <dbReference type="Proteomes" id="UP001628179"/>
    </source>
</evidence>
<reference evidence="2 3" key="1">
    <citation type="submission" date="2024-09" db="EMBL/GenBank/DDBJ databases">
        <title>Itraconazole resistance in Madurella fahalii resulting from another homologue of gene encoding cytochrome P450 14-alpha sterol demethylase (CYP51).</title>
        <authorList>
            <person name="Yoshioka I."/>
            <person name="Fahal A.H."/>
            <person name="Kaneko S."/>
            <person name="Yaguchi T."/>
        </authorList>
    </citation>
    <scope>NUCLEOTIDE SEQUENCE [LARGE SCALE GENOMIC DNA]</scope>
    <source>
        <strain evidence="2 3">IFM 68171</strain>
    </source>
</reference>
<organism evidence="2 3">
    <name type="scientific">Madurella fahalii</name>
    <dbReference type="NCBI Taxonomy" id="1157608"/>
    <lineage>
        <taxon>Eukaryota</taxon>
        <taxon>Fungi</taxon>
        <taxon>Dikarya</taxon>
        <taxon>Ascomycota</taxon>
        <taxon>Pezizomycotina</taxon>
        <taxon>Sordariomycetes</taxon>
        <taxon>Sordariomycetidae</taxon>
        <taxon>Sordariales</taxon>
        <taxon>Sordariales incertae sedis</taxon>
        <taxon>Madurella</taxon>
    </lineage>
</organism>
<keyword evidence="3" id="KW-1185">Reference proteome</keyword>
<gene>
    <name evidence="2" type="ORF">MFIFM68171_10117</name>
</gene>